<evidence type="ECO:0000256" key="6">
    <source>
        <dbReference type="SAM" id="SignalP"/>
    </source>
</evidence>
<keyword evidence="1" id="KW-0677">Repeat</keyword>
<feature type="signal peptide" evidence="6">
    <location>
        <begin position="1"/>
        <end position="19"/>
    </location>
</feature>
<keyword evidence="5" id="KW-1133">Transmembrane helix</keyword>
<evidence type="ECO:0000256" key="5">
    <source>
        <dbReference type="SAM" id="Phobius"/>
    </source>
</evidence>
<dbReference type="SMART" id="SM00028">
    <property type="entry name" value="TPR"/>
    <property type="match status" value="5"/>
</dbReference>
<dbReference type="Pfam" id="PF13181">
    <property type="entry name" value="TPR_8"/>
    <property type="match status" value="1"/>
</dbReference>
<feature type="repeat" description="TPR" evidence="3">
    <location>
        <begin position="118"/>
        <end position="151"/>
    </location>
</feature>
<keyword evidence="5" id="KW-0812">Transmembrane</keyword>
<evidence type="ECO:0000256" key="4">
    <source>
        <dbReference type="SAM" id="Coils"/>
    </source>
</evidence>
<dbReference type="AlphaFoldDB" id="A0A935C7Y6"/>
<dbReference type="Gene3D" id="1.25.40.10">
    <property type="entry name" value="Tetratricopeptide repeat domain"/>
    <property type="match status" value="2"/>
</dbReference>
<evidence type="ECO:0000256" key="3">
    <source>
        <dbReference type="PROSITE-ProRule" id="PRU00339"/>
    </source>
</evidence>
<dbReference type="Pfam" id="PF13424">
    <property type="entry name" value="TPR_12"/>
    <property type="match status" value="1"/>
</dbReference>
<sequence length="677" mass="78393">MCRLICSIFMSLLLLPAFATGTDSLQFLLKQKLPDSSRVKVLKELLYLNNTKEPSQSILYGLEGLELSRKIKDTNSEIQLLNNLGIAYYSLGDYKKTLDFFLLVLDKENELNNPQSKSRALNNLGIIYDEIGRLDKSSFYYQESLDIKRELKDTAGISNTMSNLGLVYMKRNLPEKAIIFFRESLMLDSMRNNITGIYNSLHNIGLYHRSYGDIDSAVYYMHQSLSAIPEDEEHYDKAYIIKSMAQSLSKQQKHTEAEKYFKQSIELATKVEAIDVLKEAYEGLSEIYEKNGDYKNSLLAFQMFKALNDSIFNEDFNRQVSQLEKNHEIQEKEKEILMLKNEADITGLQLSRRKNTNYFLYALGALLAMIAGISYNRYKIKQRANDLLRLKNEEINLQKSEIKEQKDEIETQRDNIYSQKQALEEASTEIMESIWYAQNIQRAILPDMNQIREYFKEIFMIYLPKSIVSGDFYWYTKKKEKVFFAVADCTGHGIPGAFMTVMANDLLNSIIIQRDINDCSQILKMLDEAVLNSLQYKENSANDGLDIALICWEEKKRKLTFSGANSNLLLCRKNTWEEIKGERFSIGGFADGIDKKAINVELKMEEDDQLYLYTDGYPDQFGGPDDKKFMKKRLKNLLCSMNKLPMQHQETNLEEILFNWKGNKEQTDDITLAGIRF</sequence>
<keyword evidence="6" id="KW-0732">Signal</keyword>
<evidence type="ECO:0000313" key="9">
    <source>
        <dbReference type="Proteomes" id="UP000611723"/>
    </source>
</evidence>
<evidence type="ECO:0000256" key="2">
    <source>
        <dbReference type="ARBA" id="ARBA00022803"/>
    </source>
</evidence>
<dbReference type="SMART" id="SM00331">
    <property type="entry name" value="PP2C_SIG"/>
    <property type="match status" value="1"/>
</dbReference>
<organism evidence="8 9">
    <name type="scientific">Marivirga aurantiaca</name>
    <dbReference type="NCBI Taxonomy" id="2802615"/>
    <lineage>
        <taxon>Bacteria</taxon>
        <taxon>Pseudomonadati</taxon>
        <taxon>Bacteroidota</taxon>
        <taxon>Cytophagia</taxon>
        <taxon>Cytophagales</taxon>
        <taxon>Marivirgaceae</taxon>
        <taxon>Marivirga</taxon>
    </lineage>
</organism>
<feature type="repeat" description="TPR" evidence="3">
    <location>
        <begin position="78"/>
        <end position="111"/>
    </location>
</feature>
<keyword evidence="9" id="KW-1185">Reference proteome</keyword>
<dbReference type="Proteomes" id="UP000611723">
    <property type="component" value="Unassembled WGS sequence"/>
</dbReference>
<feature type="coiled-coil region" evidence="4">
    <location>
        <begin position="385"/>
        <end position="426"/>
    </location>
</feature>
<dbReference type="SUPFAM" id="SSF48452">
    <property type="entry name" value="TPR-like"/>
    <property type="match status" value="1"/>
</dbReference>
<dbReference type="InterPro" id="IPR019734">
    <property type="entry name" value="TPR_rpt"/>
</dbReference>
<dbReference type="RefSeq" id="WP_201430319.1">
    <property type="nucleotide sequence ID" value="NZ_JAEQBW010000002.1"/>
</dbReference>
<gene>
    <name evidence="8" type="ORF">JKA74_06295</name>
</gene>
<dbReference type="Gene3D" id="3.60.40.10">
    <property type="entry name" value="PPM-type phosphatase domain"/>
    <property type="match status" value="1"/>
</dbReference>
<dbReference type="InterPro" id="IPR001932">
    <property type="entry name" value="PPM-type_phosphatase-like_dom"/>
</dbReference>
<feature type="domain" description="PPM-type phosphatase" evidence="7">
    <location>
        <begin position="453"/>
        <end position="677"/>
    </location>
</feature>
<proteinExistence type="predicted"/>
<dbReference type="Pfam" id="PF07228">
    <property type="entry name" value="SpoIIE"/>
    <property type="match status" value="1"/>
</dbReference>
<feature type="repeat" description="TPR" evidence="3">
    <location>
        <begin position="198"/>
        <end position="231"/>
    </location>
</feature>
<feature type="transmembrane region" description="Helical" evidence="5">
    <location>
        <begin position="358"/>
        <end position="375"/>
    </location>
</feature>
<reference evidence="8" key="1">
    <citation type="submission" date="2021-01" db="EMBL/GenBank/DDBJ databases">
        <title>Marivirga aurantiaca sp. nov., isolated from intertidal surface sediments.</title>
        <authorList>
            <person name="Zhang M."/>
        </authorList>
    </citation>
    <scope>NUCLEOTIDE SEQUENCE</scope>
    <source>
        <strain evidence="8">S37H4</strain>
    </source>
</reference>
<feature type="chain" id="PRO_5038071238" evidence="6">
    <location>
        <begin position="20"/>
        <end position="677"/>
    </location>
</feature>
<protein>
    <submittedName>
        <fullName evidence="8">Tetratricopeptide repeat protein</fullName>
    </submittedName>
</protein>
<dbReference type="PROSITE" id="PS50005">
    <property type="entry name" value="TPR"/>
    <property type="match status" value="4"/>
</dbReference>
<dbReference type="EMBL" id="JAEQBW010000002">
    <property type="protein sequence ID" value="MBK6264642.1"/>
    <property type="molecule type" value="Genomic_DNA"/>
</dbReference>
<dbReference type="InterPro" id="IPR036457">
    <property type="entry name" value="PPM-type-like_dom_sf"/>
</dbReference>
<keyword evidence="5" id="KW-0472">Membrane</keyword>
<evidence type="ECO:0000259" key="7">
    <source>
        <dbReference type="SMART" id="SM00331"/>
    </source>
</evidence>
<name>A0A935C7Y6_9BACT</name>
<keyword evidence="2 3" id="KW-0802">TPR repeat</keyword>
<accession>A0A935C7Y6</accession>
<feature type="coiled-coil region" evidence="4">
    <location>
        <begin position="313"/>
        <end position="342"/>
    </location>
</feature>
<evidence type="ECO:0000313" key="8">
    <source>
        <dbReference type="EMBL" id="MBK6264642.1"/>
    </source>
</evidence>
<feature type="repeat" description="TPR" evidence="3">
    <location>
        <begin position="158"/>
        <end position="191"/>
    </location>
</feature>
<keyword evidence="4" id="KW-0175">Coiled coil</keyword>
<comment type="caution">
    <text evidence="8">The sequence shown here is derived from an EMBL/GenBank/DDBJ whole genome shotgun (WGS) entry which is preliminary data.</text>
</comment>
<dbReference type="InterPro" id="IPR011990">
    <property type="entry name" value="TPR-like_helical_dom_sf"/>
</dbReference>
<dbReference type="PANTHER" id="PTHR45641">
    <property type="entry name" value="TETRATRICOPEPTIDE REPEAT PROTEIN (AFU_ORTHOLOGUE AFUA_6G03870)"/>
    <property type="match status" value="1"/>
</dbReference>
<evidence type="ECO:0000256" key="1">
    <source>
        <dbReference type="ARBA" id="ARBA00022737"/>
    </source>
</evidence>